<accession>A0A9W9M5X5</accession>
<comment type="caution">
    <text evidence="1">The sequence shown here is derived from an EMBL/GenBank/DDBJ whole genome shotgun (WGS) entry which is preliminary data.</text>
</comment>
<evidence type="ECO:0000313" key="2">
    <source>
        <dbReference type="Proteomes" id="UP001150879"/>
    </source>
</evidence>
<proteinExistence type="predicted"/>
<gene>
    <name evidence="1" type="ORF">N7472_007481</name>
</gene>
<evidence type="ECO:0000313" key="1">
    <source>
        <dbReference type="EMBL" id="KAJ5188467.1"/>
    </source>
</evidence>
<reference evidence="1" key="2">
    <citation type="journal article" date="2023" name="IMA Fungus">
        <title>Comparative genomic study of the Penicillium genus elucidates a diverse pangenome and 15 lateral gene transfer events.</title>
        <authorList>
            <person name="Petersen C."/>
            <person name="Sorensen T."/>
            <person name="Nielsen M.R."/>
            <person name="Sondergaard T.E."/>
            <person name="Sorensen J.L."/>
            <person name="Fitzpatrick D.A."/>
            <person name="Frisvad J.C."/>
            <person name="Nielsen K.L."/>
        </authorList>
    </citation>
    <scope>NUCLEOTIDE SEQUENCE</scope>
    <source>
        <strain evidence="1">IBT 16849</strain>
    </source>
</reference>
<sequence>MGEAFVGNSENTNVSRIKTATLWLLSSGWNSSEDATRGKFYRSRQNRHRLELTTSRVRREEMIQGKQGKNSRCVPPEEPYGSFGVIAVLMPRAWESVKETK</sequence>
<dbReference type="EMBL" id="JAPQKP010000005">
    <property type="protein sequence ID" value="KAJ5188467.1"/>
    <property type="molecule type" value="Genomic_DNA"/>
</dbReference>
<dbReference type="AlphaFoldDB" id="A0A9W9M5X5"/>
<name>A0A9W9M5X5_9EURO</name>
<keyword evidence="2" id="KW-1185">Reference proteome</keyword>
<reference evidence="1" key="1">
    <citation type="submission" date="2022-11" db="EMBL/GenBank/DDBJ databases">
        <authorList>
            <person name="Petersen C."/>
        </authorList>
    </citation>
    <scope>NUCLEOTIDE SEQUENCE</scope>
    <source>
        <strain evidence="1">IBT 16849</strain>
    </source>
</reference>
<protein>
    <submittedName>
        <fullName evidence="1">Uncharacterized protein</fullName>
    </submittedName>
</protein>
<dbReference type="Proteomes" id="UP001150879">
    <property type="component" value="Unassembled WGS sequence"/>
</dbReference>
<organism evidence="1 2">
    <name type="scientific">Penicillium cf. griseofulvum</name>
    <dbReference type="NCBI Taxonomy" id="2972120"/>
    <lineage>
        <taxon>Eukaryota</taxon>
        <taxon>Fungi</taxon>
        <taxon>Dikarya</taxon>
        <taxon>Ascomycota</taxon>
        <taxon>Pezizomycotina</taxon>
        <taxon>Eurotiomycetes</taxon>
        <taxon>Eurotiomycetidae</taxon>
        <taxon>Eurotiales</taxon>
        <taxon>Aspergillaceae</taxon>
        <taxon>Penicillium</taxon>
    </lineage>
</organism>